<reference evidence="6 7" key="1">
    <citation type="submission" date="2023-01" db="EMBL/GenBank/DDBJ databases">
        <title>Analysis of 21 Apiospora genomes using comparative genomics revels a genus with tremendous synthesis potential of carbohydrate active enzymes and secondary metabolites.</title>
        <authorList>
            <person name="Sorensen T."/>
        </authorList>
    </citation>
    <scope>NUCLEOTIDE SEQUENCE [LARGE SCALE GENOMIC DNA]</scope>
    <source>
        <strain evidence="6 7">CBS 33761</strain>
    </source>
</reference>
<dbReference type="Proteomes" id="UP001444661">
    <property type="component" value="Unassembled WGS sequence"/>
</dbReference>
<dbReference type="Pfam" id="PF06726">
    <property type="entry name" value="BC10"/>
    <property type="match status" value="1"/>
</dbReference>
<sequence length="164" mass="18470">MFCLRSWLPLLFIPTNASPAFIFLFFVCTYFLNRPCVYCSVLLLILFVTSCHWSDRCFFDFNSNWFAPRPSTYYYPKNDTIATSAATAGSGSGANAGTMNVTGDNFNETALEMLNTTVGALAGAAAGEIDRRRTEWTGLGIEWLRSLLGRREWRIECMDLSIRL</sequence>
<name>A0ABR1SY97_9PEZI</name>
<evidence type="ECO:0000313" key="7">
    <source>
        <dbReference type="Proteomes" id="UP001444661"/>
    </source>
</evidence>
<keyword evidence="4 5" id="KW-0472">Membrane</keyword>
<evidence type="ECO:0000256" key="3">
    <source>
        <dbReference type="ARBA" id="ARBA00022989"/>
    </source>
</evidence>
<gene>
    <name evidence="6" type="ORF">PG993_007704</name>
</gene>
<evidence type="ECO:0000256" key="5">
    <source>
        <dbReference type="SAM" id="Phobius"/>
    </source>
</evidence>
<evidence type="ECO:0000256" key="1">
    <source>
        <dbReference type="ARBA" id="ARBA00004370"/>
    </source>
</evidence>
<dbReference type="EMBL" id="JAQQWK010000006">
    <property type="protein sequence ID" value="KAK8039293.1"/>
    <property type="molecule type" value="Genomic_DNA"/>
</dbReference>
<comment type="subcellular location">
    <subcellularLocation>
        <location evidence="1">Membrane</location>
    </subcellularLocation>
</comment>
<evidence type="ECO:0000256" key="2">
    <source>
        <dbReference type="ARBA" id="ARBA00022692"/>
    </source>
</evidence>
<dbReference type="InterPro" id="IPR009598">
    <property type="entry name" value="BCALP"/>
</dbReference>
<proteinExistence type="predicted"/>
<dbReference type="PANTHER" id="PTHR13259">
    <property type="entry name" value="BLADDER CANCER 10 KD PROTEIN HOMOLOG"/>
    <property type="match status" value="1"/>
</dbReference>
<dbReference type="PANTHER" id="PTHR13259:SF1">
    <property type="entry name" value="BLADDER CANCER-ASSOCIATED PROTEIN"/>
    <property type="match status" value="1"/>
</dbReference>
<keyword evidence="3 5" id="KW-1133">Transmembrane helix</keyword>
<dbReference type="SMART" id="SM01396">
    <property type="entry name" value="BC10"/>
    <property type="match status" value="1"/>
</dbReference>
<protein>
    <submittedName>
        <fullName evidence="6">Bladder cancer-related protein BC10-domain-containing protein</fullName>
    </submittedName>
</protein>
<keyword evidence="2 5" id="KW-0812">Transmembrane</keyword>
<comment type="caution">
    <text evidence="6">The sequence shown here is derived from an EMBL/GenBank/DDBJ whole genome shotgun (WGS) entry which is preliminary data.</text>
</comment>
<feature type="transmembrane region" description="Helical" evidence="5">
    <location>
        <begin position="20"/>
        <end position="48"/>
    </location>
</feature>
<evidence type="ECO:0000256" key="4">
    <source>
        <dbReference type="ARBA" id="ARBA00023136"/>
    </source>
</evidence>
<accession>A0ABR1SY97</accession>
<evidence type="ECO:0000313" key="6">
    <source>
        <dbReference type="EMBL" id="KAK8039293.1"/>
    </source>
</evidence>
<organism evidence="6 7">
    <name type="scientific">Apiospora rasikravindrae</name>
    <dbReference type="NCBI Taxonomy" id="990691"/>
    <lineage>
        <taxon>Eukaryota</taxon>
        <taxon>Fungi</taxon>
        <taxon>Dikarya</taxon>
        <taxon>Ascomycota</taxon>
        <taxon>Pezizomycotina</taxon>
        <taxon>Sordariomycetes</taxon>
        <taxon>Xylariomycetidae</taxon>
        <taxon>Amphisphaeriales</taxon>
        <taxon>Apiosporaceae</taxon>
        <taxon>Apiospora</taxon>
    </lineage>
</organism>
<keyword evidence="7" id="KW-1185">Reference proteome</keyword>